<proteinExistence type="predicted"/>
<dbReference type="Pfam" id="PF00931">
    <property type="entry name" value="NB-ARC"/>
    <property type="match status" value="1"/>
</dbReference>
<protein>
    <recommendedName>
        <fullName evidence="3">NB-ARC domain-containing protein</fullName>
    </recommendedName>
</protein>
<feature type="non-terminal residue" evidence="4">
    <location>
        <position position="1"/>
    </location>
</feature>
<evidence type="ECO:0000256" key="1">
    <source>
        <dbReference type="ARBA" id="ARBA00022821"/>
    </source>
</evidence>
<dbReference type="PANTHER" id="PTHR33463">
    <property type="entry name" value="NB-ARC DOMAIN-CONTAINING PROTEIN-RELATED"/>
    <property type="match status" value="1"/>
</dbReference>
<dbReference type="FunFam" id="3.40.50.300:FF:001091">
    <property type="entry name" value="Probable disease resistance protein At1g61300"/>
    <property type="match status" value="1"/>
</dbReference>
<dbReference type="InterPro" id="IPR027417">
    <property type="entry name" value="P-loop_NTPase"/>
</dbReference>
<dbReference type="PANTHER" id="PTHR33463:SF203">
    <property type="entry name" value="AAA+ ATPASE DOMAIN-CONTAINING PROTEIN"/>
    <property type="match status" value="1"/>
</dbReference>
<organism evidence="4 5">
    <name type="scientific">Gossypium armourianum</name>
    <dbReference type="NCBI Taxonomy" id="34283"/>
    <lineage>
        <taxon>Eukaryota</taxon>
        <taxon>Viridiplantae</taxon>
        <taxon>Streptophyta</taxon>
        <taxon>Embryophyta</taxon>
        <taxon>Tracheophyta</taxon>
        <taxon>Spermatophyta</taxon>
        <taxon>Magnoliopsida</taxon>
        <taxon>eudicotyledons</taxon>
        <taxon>Gunneridae</taxon>
        <taxon>Pentapetalae</taxon>
        <taxon>rosids</taxon>
        <taxon>malvids</taxon>
        <taxon>Malvales</taxon>
        <taxon>Malvaceae</taxon>
        <taxon>Malvoideae</taxon>
        <taxon>Gossypium</taxon>
    </lineage>
</organism>
<feature type="coiled-coil region" evidence="2">
    <location>
        <begin position="47"/>
        <end position="74"/>
    </location>
</feature>
<dbReference type="GO" id="GO:0006952">
    <property type="term" value="P:defense response"/>
    <property type="evidence" value="ECO:0007669"/>
    <property type="project" value="UniProtKB-KW"/>
</dbReference>
<evidence type="ECO:0000313" key="4">
    <source>
        <dbReference type="EMBL" id="MBA0838041.1"/>
    </source>
</evidence>
<dbReference type="InterPro" id="IPR050905">
    <property type="entry name" value="Plant_NBS-LRR"/>
</dbReference>
<dbReference type="AlphaFoldDB" id="A0A7J9JV34"/>
<evidence type="ECO:0000259" key="3">
    <source>
        <dbReference type="Pfam" id="PF00931"/>
    </source>
</evidence>
<dbReference type="PRINTS" id="PR00364">
    <property type="entry name" value="DISEASERSIST"/>
</dbReference>
<gene>
    <name evidence="4" type="ORF">Goarm_010139</name>
</gene>
<reference evidence="4 5" key="1">
    <citation type="journal article" date="2019" name="Genome Biol. Evol.">
        <title>Insights into the evolution of the New World diploid cottons (Gossypium, subgenus Houzingenia) based on genome sequencing.</title>
        <authorList>
            <person name="Grover C.E."/>
            <person name="Arick M.A. 2nd"/>
            <person name="Thrash A."/>
            <person name="Conover J.L."/>
            <person name="Sanders W.S."/>
            <person name="Peterson D.G."/>
            <person name="Frelichowski J.E."/>
            <person name="Scheffler J.A."/>
            <person name="Scheffler B.E."/>
            <person name="Wendel J.F."/>
        </authorList>
    </citation>
    <scope>NUCLEOTIDE SEQUENCE [LARGE SCALE GENOMIC DNA]</scope>
    <source>
        <strain evidence="4">6</strain>
        <tissue evidence="4">Leaf</tissue>
    </source>
</reference>
<keyword evidence="2" id="KW-0175">Coiled coil</keyword>
<feature type="domain" description="NB-ARC" evidence="3">
    <location>
        <begin position="121"/>
        <end position="280"/>
    </location>
</feature>
<comment type="caution">
    <text evidence="4">The sequence shown here is derived from an EMBL/GenBank/DDBJ whole genome shotgun (WGS) entry which is preliminary data.</text>
</comment>
<dbReference type="Gene3D" id="3.40.50.300">
    <property type="entry name" value="P-loop containing nucleotide triphosphate hydrolases"/>
    <property type="match status" value="1"/>
</dbReference>
<dbReference type="SUPFAM" id="SSF52540">
    <property type="entry name" value="P-loop containing nucleoside triphosphate hydrolases"/>
    <property type="match status" value="1"/>
</dbReference>
<dbReference type="EMBL" id="JABFAE010000009">
    <property type="protein sequence ID" value="MBA0838041.1"/>
    <property type="molecule type" value="Genomic_DNA"/>
</dbReference>
<dbReference type="InterPro" id="IPR002182">
    <property type="entry name" value="NB-ARC"/>
</dbReference>
<evidence type="ECO:0000313" key="5">
    <source>
        <dbReference type="Proteomes" id="UP000593575"/>
    </source>
</evidence>
<dbReference type="GO" id="GO:0043531">
    <property type="term" value="F:ADP binding"/>
    <property type="evidence" value="ECO:0007669"/>
    <property type="project" value="InterPro"/>
</dbReference>
<accession>A0A7J9JV34</accession>
<dbReference type="Proteomes" id="UP000593575">
    <property type="component" value="Unassembled WGS sequence"/>
</dbReference>
<keyword evidence="5" id="KW-1185">Reference proteome</keyword>
<sequence>RKVNFFNQQPWLGTAEKSVDRHTHYLFPFNKNVEDFLETEKTLIHSQIRLQEDVKMAERKNQKIEKVVEDWLSKLCKEIYEKTLAITQLIETSKFDRVAFPWLEFLPPMHAVASKSSTFALNEIMEALEDDEINMIGVRGIRGVGKTTLVRAVGNKIEESQLFDDVAIAVVSETPDLGKIQDKITDSLDIKFERRSREGKAKELWVELEMKKRFLIILDDLCDELNLIRIGIPFGKYHAGCKIIFMTQSKQVCETMECQVMISLNIIDEEEAPSMFKLHAGLDNNAYPNIVEVAMKVA</sequence>
<evidence type="ECO:0000256" key="2">
    <source>
        <dbReference type="SAM" id="Coils"/>
    </source>
</evidence>
<name>A0A7J9JV34_9ROSI</name>
<keyword evidence="1" id="KW-0611">Plant defense</keyword>